<evidence type="ECO:0000256" key="5">
    <source>
        <dbReference type="ARBA" id="ARBA00022692"/>
    </source>
</evidence>
<dbReference type="InterPro" id="IPR020846">
    <property type="entry name" value="MFS_dom"/>
</dbReference>
<reference evidence="10" key="1">
    <citation type="submission" date="2006-05" db="EMBL/GenBank/DDBJ databases">
        <title>Complete sequence of chromosome 1 of Burkholderia cenocepacia AU 1054.</title>
        <authorList>
            <consortium name="US DOE Joint Genome Institute"/>
            <person name="Copeland A."/>
            <person name="Lucas S."/>
            <person name="Lapidus A."/>
            <person name="Barry K."/>
            <person name="Detter J.C."/>
            <person name="Glavina del Rio T."/>
            <person name="Hammon N."/>
            <person name="Israni S."/>
            <person name="Dalin E."/>
            <person name="Tice H."/>
            <person name="Pitluck S."/>
            <person name="Chain P."/>
            <person name="Malfatti S."/>
            <person name="Shin M."/>
            <person name="Vergez L."/>
            <person name="Schmutz J."/>
            <person name="Larimer F."/>
            <person name="Land M."/>
            <person name="Hauser L."/>
            <person name="Kyrpides N."/>
            <person name="Lykidis A."/>
            <person name="LiPuma J.J."/>
            <person name="Konstantinidis K."/>
            <person name="Tiedje J.M."/>
            <person name="Richardson P."/>
        </authorList>
    </citation>
    <scope>NUCLEOTIDE SEQUENCE [LARGE SCALE GENOMIC DNA]</scope>
    <source>
        <strain evidence="10">AU 1054</strain>
    </source>
</reference>
<proteinExistence type="inferred from homology"/>
<dbReference type="InterPro" id="IPR036259">
    <property type="entry name" value="MFS_trans_sf"/>
</dbReference>
<feature type="transmembrane region" description="Helical" evidence="8">
    <location>
        <begin position="190"/>
        <end position="208"/>
    </location>
</feature>
<dbReference type="Pfam" id="PF07690">
    <property type="entry name" value="MFS_1"/>
    <property type="match status" value="1"/>
</dbReference>
<dbReference type="NCBIfam" id="NF008314">
    <property type="entry name" value="PRK11102.1"/>
    <property type="match status" value="1"/>
</dbReference>
<dbReference type="HOGENOM" id="CLU_001265_47_1_4"/>
<evidence type="ECO:0000256" key="2">
    <source>
        <dbReference type="ARBA" id="ARBA00006236"/>
    </source>
</evidence>
<dbReference type="GO" id="GO:0005886">
    <property type="term" value="C:plasma membrane"/>
    <property type="evidence" value="ECO:0007669"/>
    <property type="project" value="UniProtKB-SubCell"/>
</dbReference>
<dbReference type="PANTHER" id="PTHR23502:SF132">
    <property type="entry name" value="POLYAMINE TRANSPORTER 2-RELATED"/>
    <property type="match status" value="1"/>
</dbReference>
<keyword evidence="5 8" id="KW-0812">Transmembrane</keyword>
<feature type="transmembrane region" description="Helical" evidence="8">
    <location>
        <begin position="362"/>
        <end position="383"/>
    </location>
</feature>
<feature type="transmembrane region" description="Helical" evidence="8">
    <location>
        <begin position="220"/>
        <end position="240"/>
    </location>
</feature>
<evidence type="ECO:0000259" key="9">
    <source>
        <dbReference type="PROSITE" id="PS50850"/>
    </source>
</evidence>
<evidence type="ECO:0000256" key="8">
    <source>
        <dbReference type="RuleBase" id="RU365088"/>
    </source>
</evidence>
<name>A0A0H2XLT0_BURO1</name>
<keyword evidence="3 8" id="KW-0813">Transport</keyword>
<feature type="transmembrane region" description="Helical" evidence="8">
    <location>
        <begin position="336"/>
        <end position="356"/>
    </location>
</feature>
<keyword evidence="7 8" id="KW-0472">Membrane</keyword>
<dbReference type="SUPFAM" id="SSF103473">
    <property type="entry name" value="MFS general substrate transporter"/>
    <property type="match status" value="1"/>
</dbReference>
<dbReference type="InterPro" id="IPR011701">
    <property type="entry name" value="MFS"/>
</dbReference>
<feature type="transmembrane region" description="Helical" evidence="8">
    <location>
        <begin position="395"/>
        <end position="420"/>
    </location>
</feature>
<dbReference type="GO" id="GO:1990961">
    <property type="term" value="P:xenobiotic detoxification by transmembrane export across the plasma membrane"/>
    <property type="evidence" value="ECO:0007669"/>
    <property type="project" value="InterPro"/>
</dbReference>
<organism evidence="10">
    <name type="scientific">Burkholderia orbicola (strain AU 1054)</name>
    <dbReference type="NCBI Taxonomy" id="331271"/>
    <lineage>
        <taxon>Bacteria</taxon>
        <taxon>Pseudomonadati</taxon>
        <taxon>Pseudomonadota</taxon>
        <taxon>Betaproteobacteria</taxon>
        <taxon>Burkholderiales</taxon>
        <taxon>Burkholderiaceae</taxon>
        <taxon>Burkholderia</taxon>
        <taxon>Burkholderia cepacia complex</taxon>
        <taxon>Burkholderia orbicola</taxon>
    </lineage>
</organism>
<keyword evidence="4" id="KW-1003">Cell membrane</keyword>
<dbReference type="PROSITE" id="PS50850">
    <property type="entry name" value="MFS"/>
    <property type="match status" value="1"/>
</dbReference>
<keyword evidence="8" id="KW-0997">Cell inner membrane</keyword>
<gene>
    <name evidence="10" type="ordered locus">Bcen_0485</name>
</gene>
<comment type="subcellular location">
    <subcellularLocation>
        <location evidence="8">Cell inner membrane</location>
        <topology evidence="8">Multi-pass membrane protein</topology>
    </subcellularLocation>
    <subcellularLocation>
        <location evidence="1">Cell membrane</location>
        <topology evidence="1">Multi-pass membrane protein</topology>
    </subcellularLocation>
</comment>
<dbReference type="InterPro" id="IPR004812">
    <property type="entry name" value="Efflux_drug-R_Bcr/CmlA"/>
</dbReference>
<evidence type="ECO:0000256" key="6">
    <source>
        <dbReference type="ARBA" id="ARBA00022989"/>
    </source>
</evidence>
<evidence type="ECO:0000256" key="7">
    <source>
        <dbReference type="ARBA" id="ARBA00023136"/>
    </source>
</evidence>
<evidence type="ECO:0000256" key="1">
    <source>
        <dbReference type="ARBA" id="ARBA00004651"/>
    </source>
</evidence>
<dbReference type="EMBL" id="CP000378">
    <property type="protein sequence ID" value="ABF75397.1"/>
    <property type="molecule type" value="Genomic_DNA"/>
</dbReference>
<evidence type="ECO:0000313" key="10">
    <source>
        <dbReference type="EMBL" id="ABF75397.1"/>
    </source>
</evidence>
<accession>A0A0H2XLT0</accession>
<dbReference type="FunFam" id="1.20.1720.10:FF:000005">
    <property type="entry name" value="Bcr/CflA family efflux transporter"/>
    <property type="match status" value="1"/>
</dbReference>
<feature type="transmembrane region" description="Helical" evidence="8">
    <location>
        <begin position="64"/>
        <end position="81"/>
    </location>
</feature>
<dbReference type="Gene3D" id="1.20.1720.10">
    <property type="entry name" value="Multidrug resistance protein D"/>
    <property type="match status" value="1"/>
</dbReference>
<sequence length="458" mass="47712">MKVNIDDRPVAALAIVPESCAYNHGPERAACGAASRLHRHACPDARGLPFRIPMSHVVRRRPDARLILLLGALAACGPIATDMYLPSLPSIAAGFSVSAGAAQRTLTSFMAGFSIGMLLYGPLSDTWGRRPVLLGGIALFTLASIGCFVAGSIDMLIVVRFLQALGAGAASVLARAIARDAHEPSDAAKVLSMVAIVTAVGPLLAPLIGGQILRFSGWRGVFVVLAVFGALCATTAYLRVPETWPKERRKSAAVLASFASYGRILSDPVAWGHMLCGGMAFASMFSYITATPFVYIEYFHVSPQHYGLLFGLNVVGIMIGNFANSRLVGRIGSLRIIAAASLVSCIASLAVAFVALTGLGGLWSIVVCLFFVVGVVGILSANCTTDLMHRYPHNAGASAAVFGAMQLALGALASVAIGALADGTPFAMGVTIGVSGLLCFAGRYLVLRWHGRPVKAGA</sequence>
<dbReference type="CDD" id="cd17320">
    <property type="entry name" value="MFS_MdfA_MDR_like"/>
    <property type="match status" value="1"/>
</dbReference>
<comment type="similarity">
    <text evidence="2 8">Belongs to the major facilitator superfamily. Bcr/CmlA family.</text>
</comment>
<feature type="transmembrane region" description="Helical" evidence="8">
    <location>
        <begin position="426"/>
        <end position="446"/>
    </location>
</feature>
<dbReference type="PANTHER" id="PTHR23502">
    <property type="entry name" value="MAJOR FACILITATOR SUPERFAMILY"/>
    <property type="match status" value="1"/>
</dbReference>
<feature type="transmembrane region" description="Helical" evidence="8">
    <location>
        <begin position="157"/>
        <end position="178"/>
    </location>
</feature>
<feature type="transmembrane region" description="Helical" evidence="8">
    <location>
        <begin position="101"/>
        <end position="120"/>
    </location>
</feature>
<dbReference type="GO" id="GO:0015385">
    <property type="term" value="F:sodium:proton antiporter activity"/>
    <property type="evidence" value="ECO:0007669"/>
    <property type="project" value="TreeGrafter"/>
</dbReference>
<protein>
    <recommendedName>
        <fullName evidence="8">Bcr/CflA family efflux transporter</fullName>
    </recommendedName>
</protein>
<feature type="domain" description="Major facilitator superfamily (MFS) profile" evidence="9">
    <location>
        <begin position="64"/>
        <end position="454"/>
    </location>
</feature>
<feature type="transmembrane region" description="Helical" evidence="8">
    <location>
        <begin position="132"/>
        <end position="151"/>
    </location>
</feature>
<evidence type="ECO:0000256" key="3">
    <source>
        <dbReference type="ARBA" id="ARBA00022448"/>
    </source>
</evidence>
<dbReference type="AlphaFoldDB" id="A0A0H2XLT0"/>
<feature type="transmembrane region" description="Helical" evidence="8">
    <location>
        <begin position="270"/>
        <end position="294"/>
    </location>
</feature>
<dbReference type="GO" id="GO:0042910">
    <property type="term" value="F:xenobiotic transmembrane transporter activity"/>
    <property type="evidence" value="ECO:0007669"/>
    <property type="project" value="InterPro"/>
</dbReference>
<dbReference type="NCBIfam" id="TIGR00710">
    <property type="entry name" value="efflux_Bcr_CflA"/>
    <property type="match status" value="1"/>
</dbReference>
<feature type="transmembrane region" description="Helical" evidence="8">
    <location>
        <begin position="306"/>
        <end position="324"/>
    </location>
</feature>
<evidence type="ECO:0000256" key="4">
    <source>
        <dbReference type="ARBA" id="ARBA00022475"/>
    </source>
</evidence>
<keyword evidence="6 8" id="KW-1133">Transmembrane helix</keyword>